<sequence>MPRGKPLQPQKSARHLFGWKLRNARLSEEWTLDDLSRRVGVSRSHLSRIETADYMIPLELPPRLDELFGFAGTFQELYAIARLELHPDQYKRRMELEGKAVAIREYSPQVVPGLLQTEDYARALFLLGDPHAAKEDISKLVQGRMLRQRALEVSRTRLSVILDEAVLRRSYGGPAIMRAQFSRLLRTPSSPRFVLQVLPFSHGGHALAGGSLSVLTLPRGEVLAYEEAINKGTLVEDRDEVEYRSRHYDLLAASALSPQDSVDMIRSAMEDLPYEPHP</sequence>
<reference evidence="2 3" key="1">
    <citation type="submission" date="2020-03" db="EMBL/GenBank/DDBJ databases">
        <title>Complete genome sequence of sixteen Streptomyces strains facilitates identification of candidate genes involved in plant growth-promotion in grain legumes and cereals.</title>
        <authorList>
            <person name="Gopalakrishnan S."/>
            <person name="Thakur V."/>
            <person name="Saxena R."/>
            <person name="Vadlamudi S."/>
            <person name="Purohit S."/>
            <person name="Kumar V."/>
            <person name="Rathore A."/>
            <person name="Chitikineni A."/>
            <person name="Varshney R.K."/>
        </authorList>
    </citation>
    <scope>NUCLEOTIDE SEQUENCE [LARGE SCALE GENOMIC DNA]</scope>
    <source>
        <strain evidence="2 3">KAI-180</strain>
    </source>
</reference>
<evidence type="ECO:0000313" key="2">
    <source>
        <dbReference type="EMBL" id="NUV32081.1"/>
    </source>
</evidence>
<dbReference type="InterPro" id="IPR010982">
    <property type="entry name" value="Lambda_DNA-bd_dom_sf"/>
</dbReference>
<dbReference type="Pfam" id="PF13560">
    <property type="entry name" value="HTH_31"/>
    <property type="match status" value="1"/>
</dbReference>
<comment type="caution">
    <text evidence="2">The sequence shown here is derived from an EMBL/GenBank/DDBJ whole genome shotgun (WGS) entry which is preliminary data.</text>
</comment>
<dbReference type="Proteomes" id="UP000540128">
    <property type="component" value="Unassembled WGS sequence"/>
</dbReference>
<dbReference type="EMBL" id="JAANNT010000037">
    <property type="protein sequence ID" value="NUV32081.1"/>
    <property type="molecule type" value="Genomic_DNA"/>
</dbReference>
<dbReference type="SMART" id="SM00530">
    <property type="entry name" value="HTH_XRE"/>
    <property type="match status" value="1"/>
</dbReference>
<dbReference type="Gene3D" id="1.10.260.40">
    <property type="entry name" value="lambda repressor-like DNA-binding domains"/>
    <property type="match status" value="1"/>
</dbReference>
<protein>
    <submittedName>
        <fullName evidence="2">Helix-turn-helix transcriptional regulator</fullName>
    </submittedName>
</protein>
<proteinExistence type="predicted"/>
<accession>A0A7Y6F586</accession>
<dbReference type="AlphaFoldDB" id="A0A7Y6F586"/>
<evidence type="ECO:0000259" key="1">
    <source>
        <dbReference type="PROSITE" id="PS50943"/>
    </source>
</evidence>
<keyword evidence="3" id="KW-1185">Reference proteome</keyword>
<dbReference type="CDD" id="cd00093">
    <property type="entry name" value="HTH_XRE"/>
    <property type="match status" value="1"/>
</dbReference>
<gene>
    <name evidence="2" type="ORF">G6W59_27955</name>
</gene>
<evidence type="ECO:0000313" key="3">
    <source>
        <dbReference type="Proteomes" id="UP000540128"/>
    </source>
</evidence>
<name>A0A7Y6F586_9ACTN</name>
<dbReference type="SUPFAM" id="SSF47413">
    <property type="entry name" value="lambda repressor-like DNA-binding domains"/>
    <property type="match status" value="1"/>
</dbReference>
<dbReference type="InterPro" id="IPR043917">
    <property type="entry name" value="DUF5753"/>
</dbReference>
<feature type="domain" description="HTH cro/C1-type" evidence="1">
    <location>
        <begin position="21"/>
        <end position="60"/>
    </location>
</feature>
<dbReference type="Pfam" id="PF19054">
    <property type="entry name" value="DUF5753"/>
    <property type="match status" value="1"/>
</dbReference>
<dbReference type="PROSITE" id="PS50943">
    <property type="entry name" value="HTH_CROC1"/>
    <property type="match status" value="1"/>
</dbReference>
<dbReference type="InterPro" id="IPR001387">
    <property type="entry name" value="Cro/C1-type_HTH"/>
</dbReference>
<dbReference type="GO" id="GO:0003677">
    <property type="term" value="F:DNA binding"/>
    <property type="evidence" value="ECO:0007669"/>
    <property type="project" value="InterPro"/>
</dbReference>
<organism evidence="2 3">
    <name type="scientific">Streptomyces odorifer</name>
    <dbReference type="NCBI Taxonomy" id="53450"/>
    <lineage>
        <taxon>Bacteria</taxon>
        <taxon>Bacillati</taxon>
        <taxon>Actinomycetota</taxon>
        <taxon>Actinomycetes</taxon>
        <taxon>Kitasatosporales</taxon>
        <taxon>Streptomycetaceae</taxon>
        <taxon>Streptomyces</taxon>
        <taxon>Streptomyces albidoflavus group</taxon>
    </lineage>
</organism>